<dbReference type="PIRSF" id="PIRSF002741">
    <property type="entry name" value="MppA"/>
    <property type="match status" value="1"/>
</dbReference>
<dbReference type="Pfam" id="PF00496">
    <property type="entry name" value="SBP_bac_5"/>
    <property type="match status" value="1"/>
</dbReference>
<keyword evidence="5" id="KW-1185">Reference proteome</keyword>
<organism evidence="4 5">
    <name type="scientific">Agarivorans gilvus</name>
    <dbReference type="NCBI Taxonomy" id="680279"/>
    <lineage>
        <taxon>Bacteria</taxon>
        <taxon>Pseudomonadati</taxon>
        <taxon>Pseudomonadota</taxon>
        <taxon>Gammaproteobacteria</taxon>
        <taxon>Alteromonadales</taxon>
        <taxon>Alteromonadaceae</taxon>
        <taxon>Agarivorans</taxon>
    </lineage>
</organism>
<feature type="domain" description="Solute-binding protein family 5" evidence="3">
    <location>
        <begin position="97"/>
        <end position="504"/>
    </location>
</feature>
<dbReference type="PANTHER" id="PTHR30290:SF64">
    <property type="entry name" value="ABC TRANSPORTER PERIPLASMIC BINDING PROTEIN"/>
    <property type="match status" value="1"/>
</dbReference>
<dbReference type="Gene3D" id="3.10.105.10">
    <property type="entry name" value="Dipeptide-binding Protein, Domain 3"/>
    <property type="match status" value="1"/>
</dbReference>
<evidence type="ECO:0000256" key="2">
    <source>
        <dbReference type="SAM" id="SignalP"/>
    </source>
</evidence>
<dbReference type="InterPro" id="IPR039424">
    <property type="entry name" value="SBP_5"/>
</dbReference>
<dbReference type="Proteomes" id="UP000651977">
    <property type="component" value="Unassembled WGS sequence"/>
</dbReference>
<proteinExistence type="predicted"/>
<evidence type="ECO:0000313" key="5">
    <source>
        <dbReference type="Proteomes" id="UP000651977"/>
    </source>
</evidence>
<dbReference type="Gene3D" id="3.40.190.10">
    <property type="entry name" value="Periplasmic binding protein-like II"/>
    <property type="match status" value="1"/>
</dbReference>
<dbReference type="InterPro" id="IPR000914">
    <property type="entry name" value="SBP_5_dom"/>
</dbReference>
<evidence type="ECO:0000256" key="1">
    <source>
        <dbReference type="ARBA" id="ARBA00022729"/>
    </source>
</evidence>
<feature type="chain" id="PRO_5047044872" evidence="2">
    <location>
        <begin position="19"/>
        <end position="590"/>
    </location>
</feature>
<evidence type="ECO:0000259" key="3">
    <source>
        <dbReference type="Pfam" id="PF00496"/>
    </source>
</evidence>
<gene>
    <name evidence="4" type="ORF">GCM10007414_10330</name>
</gene>
<dbReference type="CDD" id="cd08497">
    <property type="entry name" value="MbnE-like"/>
    <property type="match status" value="1"/>
</dbReference>
<dbReference type="PANTHER" id="PTHR30290">
    <property type="entry name" value="PERIPLASMIC BINDING COMPONENT OF ABC TRANSPORTER"/>
    <property type="match status" value="1"/>
</dbReference>
<dbReference type="SUPFAM" id="SSF53850">
    <property type="entry name" value="Periplasmic binding protein-like II"/>
    <property type="match status" value="1"/>
</dbReference>
<accession>A0ABQ1HYZ3</accession>
<feature type="signal peptide" evidence="2">
    <location>
        <begin position="1"/>
        <end position="18"/>
    </location>
</feature>
<dbReference type="InterPro" id="IPR030678">
    <property type="entry name" value="Peptide/Ni-bd"/>
</dbReference>
<dbReference type="EMBL" id="BMDY01000005">
    <property type="protein sequence ID" value="GGA99236.1"/>
    <property type="molecule type" value="Genomic_DNA"/>
</dbReference>
<protein>
    <submittedName>
        <fullName evidence="4">ABC transporter substrate-binding protein</fullName>
    </submittedName>
</protein>
<comment type="caution">
    <text evidence="4">The sequence shown here is derived from an EMBL/GenBank/DDBJ whole genome shotgun (WGS) entry which is preliminary data.</text>
</comment>
<dbReference type="RefSeq" id="WP_229711114.1">
    <property type="nucleotide sequence ID" value="NZ_BMDY01000005.1"/>
</dbReference>
<evidence type="ECO:0000313" key="4">
    <source>
        <dbReference type="EMBL" id="GGA99236.1"/>
    </source>
</evidence>
<name>A0ABQ1HYZ3_9ALTE</name>
<sequence>MKWLFSACLLLLVNLAHAEQFVRSHALVMHGAPALAADFAHLPYVNPNAPKQGSITHEAQGTFDTFNPFIVKGNPAAGVGQIYDTLLSANQDEAFALYGLLAETIDLPADRSWVRFNLRPQARFHDGEPVTADDVVFTFNLLMEQGAPFYRAYYGSVKSVKAESKLSVRFDFVDGSNRELPLILGQLPILPKHFWQQHDFAKADLTLPLGSGPYQISEYDTGRSVSYSLVKDYWGKDLAINRGRYNIATINYEYYRDSSVALEAFKAGRIDYRLETSAKDWATAYTGPMFDSGKVHTDVLKNENPQGMQGFVFNTRREMFKSRDIRKAIGLLFDFEWTNEQLFYGAYKRTESYFAASELAATGLPEGAELALLSPFKEQLPKELFTTPFSLDKTRGDGNVRPQMREALALLKGAGWQLDKGKLVNAQGQQMHIEFLLYQKSFERIVLPYTRNLQKIGISTEIRLVDVSQYVNRVQSFDFDMVVGSFGQSSSPGNEQRDFWGSKAADHVGSRNIIGIKDPVIDQLIEAVIAADDRDALIAATRALDRVLLWSYYVVPQWHLNAWRVAYWDKLKRPARNPKYGIGLDSWWVE</sequence>
<keyword evidence="1 2" id="KW-0732">Signal</keyword>
<reference evidence="5" key="1">
    <citation type="journal article" date="2019" name="Int. J. Syst. Evol. Microbiol.">
        <title>The Global Catalogue of Microorganisms (GCM) 10K type strain sequencing project: providing services to taxonomists for standard genome sequencing and annotation.</title>
        <authorList>
            <consortium name="The Broad Institute Genomics Platform"/>
            <consortium name="The Broad Institute Genome Sequencing Center for Infectious Disease"/>
            <person name="Wu L."/>
            <person name="Ma J."/>
        </authorList>
    </citation>
    <scope>NUCLEOTIDE SEQUENCE [LARGE SCALE GENOMIC DNA]</scope>
    <source>
        <strain evidence="5">CGMCC 1.10131</strain>
    </source>
</reference>